<dbReference type="OrthoDB" id="2587714at2759"/>
<comment type="caution">
    <text evidence="2">The sequence shown here is derived from an EMBL/GenBank/DDBJ whole genome shotgun (WGS) entry which is preliminary data.</text>
</comment>
<accession>A0A427YJ41</accession>
<sequence>MGSSRGYWAYTAERSGRVVVVRAGQPTRLHQSLRTWQAGTTFHLSLSLSLFFPFLLPSPPTSLFYWTSNVVFGILFAPLAKSLPNDVLLVVRDYLAEGKQNESLTRLARASKGFRDIFQPAIRCEELVVSKDNVERTFWGLTGLPSFPRSQRKLPTEDEDGEDGRVSHKDPNAKSEFGAVIALGVLGTSPRPTVRPTFATHRRKVKVLRTCTRMVLQDLDALEGCIEAIEAIGLDNSVFENVQHLSLGPDLTWALGRNIPVAYNGREALSQMFSPRHLCLHFHIGDTRYLYTTSETLRRPPYSWLWTGCYQDLREGAILSICASLAESLIQAWEIESITLHDITAENLPEVGGKPLRIFFSPTLPHPDLHVRQAYMTNQTRAVGICDIICLLGGPDESIEFVGADDALAKPSPKLEDGERKRDDGEETVEELVWGTLSQDWLQDEVQPRVSFKKREEAERCVCCGGK</sequence>
<organism evidence="2 3">
    <name type="scientific">Saitozyma podzolica</name>
    <dbReference type="NCBI Taxonomy" id="1890683"/>
    <lineage>
        <taxon>Eukaryota</taxon>
        <taxon>Fungi</taxon>
        <taxon>Dikarya</taxon>
        <taxon>Basidiomycota</taxon>
        <taxon>Agaricomycotina</taxon>
        <taxon>Tremellomycetes</taxon>
        <taxon>Tremellales</taxon>
        <taxon>Trimorphomycetaceae</taxon>
        <taxon>Saitozyma</taxon>
    </lineage>
</organism>
<dbReference type="AlphaFoldDB" id="A0A427YJ41"/>
<proteinExistence type="predicted"/>
<evidence type="ECO:0000313" key="3">
    <source>
        <dbReference type="Proteomes" id="UP000279259"/>
    </source>
</evidence>
<evidence type="ECO:0000313" key="2">
    <source>
        <dbReference type="EMBL" id="RSH91102.1"/>
    </source>
</evidence>
<keyword evidence="3" id="KW-1185">Reference proteome</keyword>
<dbReference type="Proteomes" id="UP000279259">
    <property type="component" value="Unassembled WGS sequence"/>
</dbReference>
<protein>
    <submittedName>
        <fullName evidence="2">Uncharacterized protein</fullName>
    </submittedName>
</protein>
<reference evidence="2 3" key="1">
    <citation type="submission" date="2018-11" db="EMBL/GenBank/DDBJ databases">
        <title>Genome sequence of Saitozyma podzolica DSM 27192.</title>
        <authorList>
            <person name="Aliyu H."/>
            <person name="Gorte O."/>
            <person name="Ochsenreither K."/>
        </authorList>
    </citation>
    <scope>NUCLEOTIDE SEQUENCE [LARGE SCALE GENOMIC DNA]</scope>
    <source>
        <strain evidence="2 3">DSM 27192</strain>
    </source>
</reference>
<gene>
    <name evidence="2" type="ORF">EHS25_010278</name>
</gene>
<feature type="region of interest" description="Disordered" evidence="1">
    <location>
        <begin position="149"/>
        <end position="170"/>
    </location>
</feature>
<evidence type="ECO:0000256" key="1">
    <source>
        <dbReference type="SAM" id="MobiDB-lite"/>
    </source>
</evidence>
<dbReference type="EMBL" id="RSCD01000009">
    <property type="protein sequence ID" value="RSH91102.1"/>
    <property type="molecule type" value="Genomic_DNA"/>
</dbReference>
<name>A0A427YJ41_9TREE</name>